<accession>A0A1C0B550</accession>
<feature type="binding site" evidence="3">
    <location>
        <position position="88"/>
    </location>
    <ligand>
        <name>Mg(2+)</name>
        <dbReference type="ChEBI" id="CHEBI:18420"/>
        <label>1</label>
        <note>catalytic</note>
    </ligand>
</feature>
<dbReference type="EC" id="3.1.3.25" evidence="4"/>
<comment type="caution">
    <text evidence="4">The sequence shown here is derived from an EMBL/GenBank/DDBJ whole genome shotgun (WGS) entry which is preliminary data.</text>
</comment>
<dbReference type="Gene3D" id="3.30.540.10">
    <property type="entry name" value="Fructose-1,6-Bisphosphatase, subunit A, domain 1"/>
    <property type="match status" value="1"/>
</dbReference>
<proteinExistence type="predicted"/>
<feature type="binding site" evidence="3">
    <location>
        <position position="87"/>
    </location>
    <ligand>
        <name>Mg(2+)</name>
        <dbReference type="ChEBI" id="CHEBI:18420"/>
        <label>1</label>
        <note>catalytic</note>
    </ligand>
</feature>
<organism evidence="4 5">
    <name type="scientific">Aliarcobacter thereius</name>
    <dbReference type="NCBI Taxonomy" id="544718"/>
    <lineage>
        <taxon>Bacteria</taxon>
        <taxon>Pseudomonadati</taxon>
        <taxon>Campylobacterota</taxon>
        <taxon>Epsilonproteobacteria</taxon>
        <taxon>Campylobacterales</taxon>
        <taxon>Arcobacteraceae</taxon>
        <taxon>Aliarcobacter</taxon>
    </lineage>
</organism>
<name>A0A1C0B550_9BACT</name>
<protein>
    <submittedName>
        <fullName evidence="4">Inositol-1-monophosphatase</fullName>
        <ecNumber evidence="4">3.1.3.25</ecNumber>
    </submittedName>
</protein>
<dbReference type="GO" id="GO:0052834">
    <property type="term" value="F:inositol monophosphate phosphatase activity"/>
    <property type="evidence" value="ECO:0007669"/>
    <property type="project" value="UniProtKB-EC"/>
</dbReference>
<evidence type="ECO:0000256" key="2">
    <source>
        <dbReference type="ARBA" id="ARBA00022842"/>
    </source>
</evidence>
<dbReference type="Pfam" id="PF00459">
    <property type="entry name" value="Inositol_P"/>
    <property type="match status" value="1"/>
</dbReference>
<dbReference type="PROSITE" id="PS00629">
    <property type="entry name" value="IMP_1"/>
    <property type="match status" value="1"/>
</dbReference>
<feature type="binding site" evidence="3">
    <location>
        <position position="85"/>
    </location>
    <ligand>
        <name>Mg(2+)</name>
        <dbReference type="ChEBI" id="CHEBI:18420"/>
        <label>1</label>
        <note>catalytic</note>
    </ligand>
</feature>
<comment type="cofactor">
    <cofactor evidence="3">
        <name>Mg(2+)</name>
        <dbReference type="ChEBI" id="CHEBI:18420"/>
    </cofactor>
</comment>
<evidence type="ECO:0000313" key="4">
    <source>
        <dbReference type="EMBL" id="OCL97549.1"/>
    </source>
</evidence>
<dbReference type="RefSeq" id="WP_066187521.1">
    <property type="nucleotide sequence ID" value="NZ_LCUJ01000010.1"/>
</dbReference>
<dbReference type="InterPro" id="IPR020583">
    <property type="entry name" value="Inositol_monoP_metal-BS"/>
</dbReference>
<sequence length="251" mass="29181">MTYDLEKLINIIKEANIEIFEYLTNNLSKDDFLYSSQIGFGGDNSLNADIVFENIFIKHLEDYGNILSEECGFINNKKDITFVIDPLDGSNNFYSDLPYFGTSIAIRYKDEVIAGFVANLANKTMVYRVSNDEIKYFSLDKKEDFIRVSNDKSKVGVFERGYKYPEICKFLNDKRFKFRILGATALSLANAKDYDFVLFIGDLREFDLEAGLFISSDLYIYKDENLVFVTKKEIFYYEFKESIKQFLDITP</sequence>
<keyword evidence="2 3" id="KW-0460">Magnesium</keyword>
<dbReference type="PATRIC" id="fig|544718.51.peg.1875"/>
<gene>
    <name evidence="4" type="primary">suhB_2</name>
    <name evidence="4" type="ORF">AAX29_01909</name>
</gene>
<dbReference type="SUPFAM" id="SSF56655">
    <property type="entry name" value="Carbohydrate phosphatase"/>
    <property type="match status" value="1"/>
</dbReference>
<dbReference type="OrthoDB" id="5329730at2"/>
<evidence type="ECO:0000313" key="5">
    <source>
        <dbReference type="Proteomes" id="UP000093281"/>
    </source>
</evidence>
<feature type="binding site" evidence="3">
    <location>
        <position position="69"/>
    </location>
    <ligand>
        <name>Mg(2+)</name>
        <dbReference type="ChEBI" id="CHEBI:18420"/>
        <label>1</label>
        <note>catalytic</note>
    </ligand>
</feature>
<dbReference type="AlphaFoldDB" id="A0A1C0B550"/>
<dbReference type="InterPro" id="IPR000760">
    <property type="entry name" value="Inositol_monophosphatase-like"/>
</dbReference>
<dbReference type="GO" id="GO:0046872">
    <property type="term" value="F:metal ion binding"/>
    <property type="evidence" value="ECO:0007669"/>
    <property type="project" value="UniProtKB-KW"/>
</dbReference>
<reference evidence="5" key="1">
    <citation type="submission" date="2015-05" db="EMBL/GenBank/DDBJ databases">
        <authorList>
            <person name="Rovetto F."/>
            <person name="Cocolin L."/>
            <person name="Illeghems K."/>
            <person name="Van Nieuwerburgh F."/>
            <person name="Houf K."/>
        </authorList>
    </citation>
    <scope>NUCLEOTIDE SEQUENCE [LARGE SCALE GENOMIC DNA]</scope>
    <source>
        <strain evidence="5">DU22</strain>
    </source>
</reference>
<evidence type="ECO:0000256" key="1">
    <source>
        <dbReference type="ARBA" id="ARBA00022723"/>
    </source>
</evidence>
<dbReference type="EMBL" id="LCUJ01000010">
    <property type="protein sequence ID" value="OCL97549.1"/>
    <property type="molecule type" value="Genomic_DNA"/>
</dbReference>
<evidence type="ECO:0000256" key="3">
    <source>
        <dbReference type="PIRSR" id="PIRSR600760-2"/>
    </source>
</evidence>
<keyword evidence="4" id="KW-0378">Hydrolase</keyword>
<dbReference type="STRING" id="544718.AAX25_00478"/>
<dbReference type="Proteomes" id="UP000093281">
    <property type="component" value="Unassembled WGS sequence"/>
</dbReference>
<keyword evidence="1 3" id="KW-0479">Metal-binding</keyword>